<dbReference type="InterPro" id="IPR044617">
    <property type="entry name" value="TCHQD"/>
</dbReference>
<evidence type="ECO:0000313" key="5">
    <source>
        <dbReference type="Proteomes" id="UP000652761"/>
    </source>
</evidence>
<dbReference type="PANTHER" id="PTHR45374:SF1">
    <property type="entry name" value="GLUTATHIONE S-TRANSFERASE TCHQD"/>
    <property type="match status" value="1"/>
</dbReference>
<dbReference type="OrthoDB" id="418495at2759"/>
<dbReference type="CDD" id="cd00570">
    <property type="entry name" value="GST_N_family"/>
    <property type="match status" value="1"/>
</dbReference>
<evidence type="ECO:0000259" key="2">
    <source>
        <dbReference type="PROSITE" id="PS50404"/>
    </source>
</evidence>
<dbReference type="PROSITE" id="PS50404">
    <property type="entry name" value="GST_NTER"/>
    <property type="match status" value="1"/>
</dbReference>
<dbReference type="CDD" id="cd00299">
    <property type="entry name" value="GST_C_family"/>
    <property type="match status" value="1"/>
</dbReference>
<dbReference type="Pfam" id="PF14497">
    <property type="entry name" value="GST_C_3"/>
    <property type="match status" value="1"/>
</dbReference>
<organism evidence="4 5">
    <name type="scientific">Colocasia esculenta</name>
    <name type="common">Wild taro</name>
    <name type="synonym">Arum esculentum</name>
    <dbReference type="NCBI Taxonomy" id="4460"/>
    <lineage>
        <taxon>Eukaryota</taxon>
        <taxon>Viridiplantae</taxon>
        <taxon>Streptophyta</taxon>
        <taxon>Embryophyta</taxon>
        <taxon>Tracheophyta</taxon>
        <taxon>Spermatophyta</taxon>
        <taxon>Magnoliopsida</taxon>
        <taxon>Liliopsida</taxon>
        <taxon>Araceae</taxon>
        <taxon>Aroideae</taxon>
        <taxon>Colocasieae</taxon>
        <taxon>Colocasia</taxon>
    </lineage>
</organism>
<feature type="region of interest" description="Disordered" evidence="1">
    <location>
        <begin position="1"/>
        <end position="22"/>
    </location>
</feature>
<dbReference type="EMBL" id="NMUH01001000">
    <property type="protein sequence ID" value="MQL87728.1"/>
    <property type="molecule type" value="Genomic_DNA"/>
</dbReference>
<dbReference type="GO" id="GO:0004364">
    <property type="term" value="F:glutathione transferase activity"/>
    <property type="evidence" value="ECO:0007669"/>
    <property type="project" value="InterPro"/>
</dbReference>
<accession>A0A843UW07</accession>
<dbReference type="Gene3D" id="3.40.30.10">
    <property type="entry name" value="Glutaredoxin"/>
    <property type="match status" value="1"/>
</dbReference>
<dbReference type="SUPFAM" id="SSF47616">
    <property type="entry name" value="GST C-terminal domain-like"/>
    <property type="match status" value="1"/>
</dbReference>
<dbReference type="Pfam" id="PF02798">
    <property type="entry name" value="GST_N"/>
    <property type="match status" value="1"/>
</dbReference>
<protein>
    <recommendedName>
        <fullName evidence="6">Glutathione S-transferase TCHQD</fullName>
    </recommendedName>
</protein>
<feature type="domain" description="GST C-terminal" evidence="3">
    <location>
        <begin position="149"/>
        <end position="280"/>
    </location>
</feature>
<feature type="domain" description="GST N-terminal" evidence="2">
    <location>
        <begin position="34"/>
        <end position="115"/>
    </location>
</feature>
<dbReference type="SFLD" id="SFLDS00019">
    <property type="entry name" value="Glutathione_Transferase_(cytos"/>
    <property type="match status" value="1"/>
</dbReference>
<evidence type="ECO:0008006" key="6">
    <source>
        <dbReference type="Google" id="ProtNLM"/>
    </source>
</evidence>
<evidence type="ECO:0000256" key="1">
    <source>
        <dbReference type="SAM" id="MobiDB-lite"/>
    </source>
</evidence>
<dbReference type="InterPro" id="IPR036282">
    <property type="entry name" value="Glutathione-S-Trfase_C_sf"/>
</dbReference>
<keyword evidence="5" id="KW-1185">Reference proteome</keyword>
<sequence>MYAEARSESRDSASNTTHNIHYQQPRLSGSHVDLIMQLYHHPYSLDSQKVRLALEEKGIDYTSYHVNPLTGKNMDSLFFRMNPSARLPVFQNGAHILYRTMDIMQYIDRLIVASTEDDATAIISRGVMDWMEKIDGWNPKIFTLSHVPDKYRLFISRFIRRVIIARMAEAPELASVYHVKLRDAYETGDKLKNAEIVKQSEEKLARLLDDAELQLNQTPYLAGEDFTMADSMFIPVLARITLLGLEEEYINCRPRIAKYYKVVKRRPSYKVAIGKDKADI</sequence>
<name>A0A843UW07_COLES</name>
<dbReference type="InterPro" id="IPR010987">
    <property type="entry name" value="Glutathione-S-Trfase_C-like"/>
</dbReference>
<dbReference type="InterPro" id="IPR036249">
    <property type="entry name" value="Thioredoxin-like_sf"/>
</dbReference>
<dbReference type="Proteomes" id="UP000652761">
    <property type="component" value="Unassembled WGS sequence"/>
</dbReference>
<dbReference type="PROSITE" id="PS50405">
    <property type="entry name" value="GST_CTER"/>
    <property type="match status" value="1"/>
</dbReference>
<dbReference type="InterPro" id="IPR004046">
    <property type="entry name" value="GST_C"/>
</dbReference>
<comment type="caution">
    <text evidence="4">The sequence shown here is derived from an EMBL/GenBank/DDBJ whole genome shotgun (WGS) entry which is preliminary data.</text>
</comment>
<dbReference type="SFLD" id="SFLDG00358">
    <property type="entry name" value="Main_(cytGST)"/>
    <property type="match status" value="1"/>
</dbReference>
<gene>
    <name evidence="4" type="ORF">Taro_020272</name>
</gene>
<evidence type="ECO:0000259" key="3">
    <source>
        <dbReference type="PROSITE" id="PS50405"/>
    </source>
</evidence>
<reference evidence="4" key="1">
    <citation type="submission" date="2017-07" db="EMBL/GenBank/DDBJ databases">
        <title>Taro Niue Genome Assembly and Annotation.</title>
        <authorList>
            <person name="Atibalentja N."/>
            <person name="Keating K."/>
            <person name="Fields C.J."/>
        </authorList>
    </citation>
    <scope>NUCLEOTIDE SEQUENCE</scope>
    <source>
        <strain evidence="4">Niue_2</strain>
        <tissue evidence="4">Leaf</tissue>
    </source>
</reference>
<dbReference type="PANTHER" id="PTHR45374">
    <property type="entry name" value="GLUTATHIONE S-TRANSFERASE TCHQD"/>
    <property type="match status" value="1"/>
</dbReference>
<feature type="compositionally biased region" description="Basic and acidic residues" evidence="1">
    <location>
        <begin position="1"/>
        <end position="11"/>
    </location>
</feature>
<dbReference type="InterPro" id="IPR004045">
    <property type="entry name" value="Glutathione_S-Trfase_N"/>
</dbReference>
<proteinExistence type="predicted"/>
<dbReference type="Gene3D" id="1.20.1050.10">
    <property type="match status" value="1"/>
</dbReference>
<dbReference type="AlphaFoldDB" id="A0A843UW07"/>
<dbReference type="InterPro" id="IPR040079">
    <property type="entry name" value="Glutathione_S-Trfase"/>
</dbReference>
<evidence type="ECO:0000313" key="4">
    <source>
        <dbReference type="EMBL" id="MQL87728.1"/>
    </source>
</evidence>
<dbReference type="SUPFAM" id="SSF52833">
    <property type="entry name" value="Thioredoxin-like"/>
    <property type="match status" value="1"/>
</dbReference>